<evidence type="ECO:0000313" key="3">
    <source>
        <dbReference type="Proteomes" id="UP000326289"/>
    </source>
</evidence>
<sequence>MWSHATLTASSVRSWWVSPSRLVLRRCEAVWLLLFVWWLLVRLPRRLTPELVVMAFSFGPDDAFSLICEAVLALYNPRRRSFALCNLTTITLGHTSIDPLTSRHQRKIAISR</sequence>
<proteinExistence type="predicted"/>
<dbReference type="EMBL" id="ML732774">
    <property type="protein sequence ID" value="KAB8277056.1"/>
    <property type="molecule type" value="Genomic_DNA"/>
</dbReference>
<name>A0A5N6JDW0_9EURO</name>
<keyword evidence="1" id="KW-1133">Transmembrane helix</keyword>
<accession>A0A5N6JDW0</accession>
<reference evidence="2 3" key="1">
    <citation type="submission" date="2019-04" db="EMBL/GenBank/DDBJ databases">
        <title>Fungal friends and foes A comparative genomics study of 23 Aspergillus species from section Flavi.</title>
        <authorList>
            <consortium name="DOE Joint Genome Institute"/>
            <person name="Kjaerbolling I."/>
            <person name="Vesth T.C."/>
            <person name="Frisvad J.C."/>
            <person name="Nybo J.L."/>
            <person name="Theobald S."/>
            <person name="Kildgaard S."/>
            <person name="Petersen T.I."/>
            <person name="Kuo A."/>
            <person name="Sato A."/>
            <person name="Lyhne E.K."/>
            <person name="Kogle M.E."/>
            <person name="Wiebenga A."/>
            <person name="Kun R.S."/>
            <person name="Lubbers R.J."/>
            <person name="Makela M.R."/>
            <person name="Barry K."/>
            <person name="Chovatia M."/>
            <person name="Clum A."/>
            <person name="Daum C."/>
            <person name="Haridas S."/>
            <person name="He G."/>
            <person name="LaButti K."/>
            <person name="Lipzen A."/>
            <person name="Mondo S."/>
            <person name="Pangilinan J."/>
            <person name="Riley R."/>
            <person name="Salamov A."/>
            <person name="Simmons B.A."/>
            <person name="Magnuson J.K."/>
            <person name="Henrissat B."/>
            <person name="Mortensen U.H."/>
            <person name="Larsen T.O."/>
            <person name="De vries R.P."/>
            <person name="Grigoriev I.V."/>
            <person name="Machida M."/>
            <person name="Baker S.E."/>
            <person name="Andersen M.R."/>
        </authorList>
    </citation>
    <scope>NUCLEOTIDE SEQUENCE [LARGE SCALE GENOMIC DNA]</scope>
    <source>
        <strain evidence="2 3">CBS 117635</strain>
    </source>
</reference>
<dbReference type="Proteomes" id="UP000326289">
    <property type="component" value="Unassembled WGS sequence"/>
</dbReference>
<keyword evidence="3" id="KW-1185">Reference proteome</keyword>
<dbReference type="AlphaFoldDB" id="A0A5N6JDW0"/>
<evidence type="ECO:0000313" key="2">
    <source>
        <dbReference type="EMBL" id="KAB8277056.1"/>
    </source>
</evidence>
<protein>
    <submittedName>
        <fullName evidence="2">Uncharacterized protein</fullName>
    </submittedName>
</protein>
<organism evidence="2 3">
    <name type="scientific">Aspergillus minisclerotigenes</name>
    <dbReference type="NCBI Taxonomy" id="656917"/>
    <lineage>
        <taxon>Eukaryota</taxon>
        <taxon>Fungi</taxon>
        <taxon>Dikarya</taxon>
        <taxon>Ascomycota</taxon>
        <taxon>Pezizomycotina</taxon>
        <taxon>Eurotiomycetes</taxon>
        <taxon>Eurotiomycetidae</taxon>
        <taxon>Eurotiales</taxon>
        <taxon>Aspergillaceae</taxon>
        <taxon>Aspergillus</taxon>
        <taxon>Aspergillus subgen. Circumdati</taxon>
    </lineage>
</organism>
<keyword evidence="1" id="KW-0812">Transmembrane</keyword>
<gene>
    <name evidence="2" type="ORF">BDV30DRAFT_205736</name>
</gene>
<feature type="transmembrane region" description="Helical" evidence="1">
    <location>
        <begin position="23"/>
        <end position="41"/>
    </location>
</feature>
<keyword evidence="1" id="KW-0472">Membrane</keyword>
<evidence type="ECO:0000256" key="1">
    <source>
        <dbReference type="SAM" id="Phobius"/>
    </source>
</evidence>